<organism evidence="2 3">
    <name type="scientific">Coleophoma crateriformis</name>
    <dbReference type="NCBI Taxonomy" id="565419"/>
    <lineage>
        <taxon>Eukaryota</taxon>
        <taxon>Fungi</taxon>
        <taxon>Dikarya</taxon>
        <taxon>Ascomycota</taxon>
        <taxon>Pezizomycotina</taxon>
        <taxon>Leotiomycetes</taxon>
        <taxon>Helotiales</taxon>
        <taxon>Dermateaceae</taxon>
        <taxon>Coleophoma</taxon>
    </lineage>
</organism>
<evidence type="ECO:0000313" key="2">
    <source>
        <dbReference type="EMBL" id="RDW59997.1"/>
    </source>
</evidence>
<keyword evidence="3" id="KW-1185">Reference proteome</keyword>
<sequence length="132" mass="14387">MSAQQGRQSFLRSRSQPTSPNLTTITSYVGQAMETKPLPGRSKALVDDFDLIFPRVKGEALRGQYVFSNDPGFFSVARLVPAFFYTGGLITERNRVGGGDGTPTIDDSFEFPALIPRSQIQISYSGGAEFAN</sequence>
<dbReference type="Proteomes" id="UP000256328">
    <property type="component" value="Unassembled WGS sequence"/>
</dbReference>
<name>A0A3D8QE41_9HELO</name>
<proteinExistence type="predicted"/>
<reference evidence="2 3" key="1">
    <citation type="journal article" date="2018" name="IMA Fungus">
        <title>IMA Genome-F 9: Draft genome sequence of Annulohypoxylon stygium, Aspergillus mulundensis, Berkeleyomyces basicola (syn. Thielaviopsis basicola), Ceratocystis smalleyi, two Cercospora beticola strains, Coleophoma cylindrospora, Fusarium fracticaudum, Phialophora cf. hyalina, and Morchella septimelata.</title>
        <authorList>
            <person name="Wingfield B.D."/>
            <person name="Bills G.F."/>
            <person name="Dong Y."/>
            <person name="Huang W."/>
            <person name="Nel W.J."/>
            <person name="Swalarsk-Parry B.S."/>
            <person name="Vaghefi N."/>
            <person name="Wilken P.M."/>
            <person name="An Z."/>
            <person name="de Beer Z.W."/>
            <person name="De Vos L."/>
            <person name="Chen L."/>
            <person name="Duong T.A."/>
            <person name="Gao Y."/>
            <person name="Hammerbacher A."/>
            <person name="Kikkert J.R."/>
            <person name="Li Y."/>
            <person name="Li H."/>
            <person name="Li K."/>
            <person name="Li Q."/>
            <person name="Liu X."/>
            <person name="Ma X."/>
            <person name="Naidoo K."/>
            <person name="Pethybridge S.J."/>
            <person name="Sun J."/>
            <person name="Steenkamp E.T."/>
            <person name="van der Nest M.A."/>
            <person name="van Wyk S."/>
            <person name="Wingfield M.J."/>
            <person name="Xiong C."/>
            <person name="Yue Q."/>
            <person name="Zhang X."/>
        </authorList>
    </citation>
    <scope>NUCLEOTIDE SEQUENCE [LARGE SCALE GENOMIC DNA]</scope>
    <source>
        <strain evidence="2 3">BP5796</strain>
    </source>
</reference>
<accession>A0A3D8QE41</accession>
<gene>
    <name evidence="2" type="ORF">BP5796_11603</name>
</gene>
<dbReference type="EMBL" id="PDLN01000019">
    <property type="protein sequence ID" value="RDW59997.1"/>
    <property type="molecule type" value="Genomic_DNA"/>
</dbReference>
<protein>
    <submittedName>
        <fullName evidence="2">Uncharacterized protein</fullName>
    </submittedName>
</protein>
<comment type="caution">
    <text evidence="2">The sequence shown here is derived from an EMBL/GenBank/DDBJ whole genome shotgun (WGS) entry which is preliminary data.</text>
</comment>
<feature type="region of interest" description="Disordered" evidence="1">
    <location>
        <begin position="1"/>
        <end position="28"/>
    </location>
</feature>
<evidence type="ECO:0000313" key="3">
    <source>
        <dbReference type="Proteomes" id="UP000256328"/>
    </source>
</evidence>
<dbReference type="AlphaFoldDB" id="A0A3D8QE41"/>
<evidence type="ECO:0000256" key="1">
    <source>
        <dbReference type="SAM" id="MobiDB-lite"/>
    </source>
</evidence>